<feature type="compositionally biased region" description="Basic and acidic residues" evidence="1">
    <location>
        <begin position="44"/>
        <end position="83"/>
    </location>
</feature>
<evidence type="ECO:0000313" key="3">
    <source>
        <dbReference type="Proteomes" id="UP000017819"/>
    </source>
</evidence>
<dbReference type="AlphaFoldDB" id="V4QT26"/>
<comment type="caution">
    <text evidence="2">The sequence shown here is derived from an EMBL/GenBank/DDBJ whole genome shotgun (WGS) entry which is preliminary data.</text>
</comment>
<sequence length="83" mass="8879">MQERDGISNGAYPRPTAGSIAETVSGLSDEARSLPRGAAGGKGAVERRRQETPSHRLQDEPAEGSRETVENELERRSGDTDDG</sequence>
<evidence type="ECO:0000313" key="2">
    <source>
        <dbReference type="EMBL" id="ESR22882.1"/>
    </source>
</evidence>
<dbReference type="RefSeq" id="WP_023434128.1">
    <property type="nucleotide sequence ID" value="NZ_AWXZ01000040.1"/>
</dbReference>
<name>V4QT26_9HYPH</name>
<dbReference type="Proteomes" id="UP000017819">
    <property type="component" value="Unassembled WGS sequence"/>
</dbReference>
<feature type="region of interest" description="Disordered" evidence="1">
    <location>
        <begin position="1"/>
        <end position="83"/>
    </location>
</feature>
<evidence type="ECO:0000256" key="1">
    <source>
        <dbReference type="SAM" id="MobiDB-lite"/>
    </source>
</evidence>
<keyword evidence="3" id="KW-1185">Reference proteome</keyword>
<gene>
    <name evidence="2" type="ORF">N177_4019</name>
</gene>
<protein>
    <submittedName>
        <fullName evidence="2">Uncharacterized protein</fullName>
    </submittedName>
</protein>
<reference evidence="2 3" key="1">
    <citation type="journal article" date="2014" name="Genome Announc.">
        <title>Draft Genome Sequence of Lutibaculum baratangense Strain AMV1T, Isolated from a Mud Volcano in Andamans, India.</title>
        <authorList>
            <person name="Singh A."/>
            <person name="Sreenivas A."/>
            <person name="Sathyanarayana Reddy G."/>
            <person name="Pinnaka A.K."/>
            <person name="Shivaji S."/>
        </authorList>
    </citation>
    <scope>NUCLEOTIDE SEQUENCE [LARGE SCALE GENOMIC DNA]</scope>
    <source>
        <strain evidence="2 3">AMV1</strain>
    </source>
</reference>
<accession>V4QT26</accession>
<organism evidence="2 3">
    <name type="scientific">Lutibaculum baratangense AMV1</name>
    <dbReference type="NCBI Taxonomy" id="631454"/>
    <lineage>
        <taxon>Bacteria</taxon>
        <taxon>Pseudomonadati</taxon>
        <taxon>Pseudomonadota</taxon>
        <taxon>Alphaproteobacteria</taxon>
        <taxon>Hyphomicrobiales</taxon>
        <taxon>Tepidamorphaceae</taxon>
        <taxon>Lutibaculum</taxon>
    </lineage>
</organism>
<dbReference type="STRING" id="631454.N177_4019"/>
<proteinExistence type="predicted"/>
<dbReference type="EMBL" id="AWXZ01000040">
    <property type="protein sequence ID" value="ESR22882.1"/>
    <property type="molecule type" value="Genomic_DNA"/>
</dbReference>